<dbReference type="Proteomes" id="UP000000753">
    <property type="component" value="Chromosome"/>
</dbReference>
<keyword evidence="20" id="KW-1185">Reference proteome</keyword>
<dbReference type="InterPro" id="IPR025669">
    <property type="entry name" value="AAA_dom"/>
</dbReference>
<evidence type="ECO:0000256" key="5">
    <source>
        <dbReference type="ARBA" id="ARBA00022679"/>
    </source>
</evidence>
<dbReference type="GO" id="GO:0005524">
    <property type="term" value="F:ATP binding"/>
    <property type="evidence" value="ECO:0007669"/>
    <property type="project" value="UniProtKB-KW"/>
</dbReference>
<dbReference type="Pfam" id="PF13614">
    <property type="entry name" value="AAA_31"/>
    <property type="match status" value="1"/>
</dbReference>
<dbReference type="Pfam" id="PF02706">
    <property type="entry name" value="Wzz"/>
    <property type="match status" value="1"/>
</dbReference>
<evidence type="ECO:0000256" key="9">
    <source>
        <dbReference type="ARBA" id="ARBA00022840"/>
    </source>
</evidence>
<dbReference type="Pfam" id="PF23607">
    <property type="entry name" value="WZC_N"/>
    <property type="match status" value="1"/>
</dbReference>
<keyword evidence="6 15" id="KW-0812">Transmembrane</keyword>
<dbReference type="FunFam" id="3.40.50.300:FF:000527">
    <property type="entry name" value="Tyrosine-protein kinase etk"/>
    <property type="match status" value="1"/>
</dbReference>
<evidence type="ECO:0000256" key="14">
    <source>
        <dbReference type="SAM" id="Coils"/>
    </source>
</evidence>
<dbReference type="PANTHER" id="PTHR32309">
    <property type="entry name" value="TYROSINE-PROTEIN KINASE"/>
    <property type="match status" value="1"/>
</dbReference>
<accession>B8CL31</accession>
<comment type="catalytic activity">
    <reaction evidence="13">
        <text>L-tyrosyl-[protein] + ATP = O-phospho-L-tyrosyl-[protein] + ADP + H(+)</text>
        <dbReference type="Rhea" id="RHEA:10596"/>
        <dbReference type="Rhea" id="RHEA-COMP:10136"/>
        <dbReference type="Rhea" id="RHEA-COMP:20101"/>
        <dbReference type="ChEBI" id="CHEBI:15378"/>
        <dbReference type="ChEBI" id="CHEBI:30616"/>
        <dbReference type="ChEBI" id="CHEBI:46858"/>
        <dbReference type="ChEBI" id="CHEBI:61978"/>
        <dbReference type="ChEBI" id="CHEBI:456216"/>
    </reaction>
</comment>
<comment type="similarity">
    <text evidence="2">Belongs to the etk/wzc family.</text>
</comment>
<dbReference type="PANTHER" id="PTHR32309:SF32">
    <property type="entry name" value="TYROSINE-PROTEIN KINASE ETK-RELATED"/>
    <property type="match status" value="1"/>
</dbReference>
<evidence type="ECO:0000256" key="6">
    <source>
        <dbReference type="ARBA" id="ARBA00022692"/>
    </source>
</evidence>
<dbReference type="InterPro" id="IPR005702">
    <property type="entry name" value="Wzc-like_C"/>
</dbReference>
<evidence type="ECO:0000259" key="17">
    <source>
        <dbReference type="Pfam" id="PF13614"/>
    </source>
</evidence>
<dbReference type="EC" id="2.7.10.1" evidence="19"/>
<dbReference type="Gene3D" id="3.40.50.300">
    <property type="entry name" value="P-loop containing nucleotide triphosphate hydrolases"/>
    <property type="match status" value="1"/>
</dbReference>
<evidence type="ECO:0000313" key="19">
    <source>
        <dbReference type="EMBL" id="ACJ28357.1"/>
    </source>
</evidence>
<evidence type="ECO:0000256" key="3">
    <source>
        <dbReference type="ARBA" id="ARBA00022475"/>
    </source>
</evidence>
<evidence type="ECO:0000256" key="11">
    <source>
        <dbReference type="ARBA" id="ARBA00023136"/>
    </source>
</evidence>
<feature type="transmembrane region" description="Helical" evidence="15">
    <location>
        <begin position="44"/>
        <end position="63"/>
    </location>
</feature>
<evidence type="ECO:0000256" key="2">
    <source>
        <dbReference type="ARBA" id="ARBA00008883"/>
    </source>
</evidence>
<evidence type="ECO:0000256" key="7">
    <source>
        <dbReference type="ARBA" id="ARBA00022741"/>
    </source>
</evidence>
<gene>
    <name evidence="19" type="ordered locus">swp_1574</name>
</gene>
<evidence type="ECO:0000259" key="16">
    <source>
        <dbReference type="Pfam" id="PF02706"/>
    </source>
</evidence>
<dbReference type="CDD" id="cd05387">
    <property type="entry name" value="BY-kinase"/>
    <property type="match status" value="1"/>
</dbReference>
<keyword evidence="3" id="KW-1003">Cell membrane</keyword>
<dbReference type="STRING" id="225849.swp_1574"/>
<dbReference type="GO" id="GO:0005886">
    <property type="term" value="C:plasma membrane"/>
    <property type="evidence" value="ECO:0007669"/>
    <property type="project" value="UniProtKB-SubCell"/>
</dbReference>
<feature type="domain" description="Polysaccharide chain length determinant N-terminal" evidence="16">
    <location>
        <begin position="29"/>
        <end position="120"/>
    </location>
</feature>
<feature type="domain" description="Tyrosine-protein kinase G-rich" evidence="18">
    <location>
        <begin position="381"/>
        <end position="462"/>
    </location>
</feature>
<organism evidence="19 20">
    <name type="scientific">Shewanella piezotolerans (strain WP3 / JCM 13877)</name>
    <dbReference type="NCBI Taxonomy" id="225849"/>
    <lineage>
        <taxon>Bacteria</taxon>
        <taxon>Pseudomonadati</taxon>
        <taxon>Pseudomonadota</taxon>
        <taxon>Gammaproteobacteria</taxon>
        <taxon>Alteromonadales</taxon>
        <taxon>Shewanellaceae</taxon>
        <taxon>Shewanella</taxon>
    </lineage>
</organism>
<name>B8CL31_SHEPW</name>
<protein>
    <submittedName>
        <fullName evidence="19">Chain length regulator (Capsular polysaccharide biosynthesis)</fullName>
        <ecNumber evidence="19">2.7.10.1</ecNumber>
    </submittedName>
</protein>
<evidence type="ECO:0000313" key="20">
    <source>
        <dbReference type="Proteomes" id="UP000000753"/>
    </source>
</evidence>
<evidence type="ECO:0000256" key="10">
    <source>
        <dbReference type="ARBA" id="ARBA00022989"/>
    </source>
</evidence>
<dbReference type="AlphaFoldDB" id="B8CL31"/>
<reference evidence="19 20" key="1">
    <citation type="journal article" date="2008" name="PLoS ONE">
        <title>Environmental adaptation: genomic analysis of the piezotolerant and psychrotolerant deep-sea iron reducing bacterium Shewanella piezotolerans WP3.</title>
        <authorList>
            <person name="Wang F."/>
            <person name="Wang J."/>
            <person name="Jian H."/>
            <person name="Zhang B."/>
            <person name="Li S."/>
            <person name="Wang F."/>
            <person name="Zeng X."/>
            <person name="Gao L."/>
            <person name="Bartlett D.H."/>
            <person name="Yu J."/>
            <person name="Hu S."/>
            <person name="Xiao X."/>
        </authorList>
    </citation>
    <scope>NUCLEOTIDE SEQUENCE [LARGE SCALE GENOMIC DNA]</scope>
    <source>
        <strain evidence="20">WP3 / JCM 13877</strain>
    </source>
</reference>
<keyword evidence="5 19" id="KW-0808">Transferase</keyword>
<feature type="coiled-coil region" evidence="14">
    <location>
        <begin position="327"/>
        <end position="375"/>
    </location>
</feature>
<evidence type="ECO:0000256" key="1">
    <source>
        <dbReference type="ARBA" id="ARBA00004429"/>
    </source>
</evidence>
<dbReference type="GO" id="GO:0004714">
    <property type="term" value="F:transmembrane receptor protein tyrosine kinase activity"/>
    <property type="evidence" value="ECO:0007669"/>
    <property type="project" value="UniProtKB-EC"/>
</dbReference>
<evidence type="ECO:0000256" key="15">
    <source>
        <dbReference type="SAM" id="Phobius"/>
    </source>
</evidence>
<keyword evidence="14" id="KW-0175">Coiled coil</keyword>
<sequence length="736" mass="81273">MDYINAMSSNTPFQANQSQPLPQSNSNGDIDLGKLFGILLDARWLIIAVTSLFTTIGVIYALLATPVYKADALIQVEQKSSGMSALVGDMGDMFSSESSATTEVEIIKSRMVLGKTVDKLNLTTLAQPQYLAVIGKGLSRLTGESNAIKISRFQTPNNTVANFILSVDDSAKGAYTLYNQEGRKVLAGLVGELATKGDYSLFVQQLVGSKGDEFAVSKRSKLDAIQWLQKNLSVSERGKQTGILQLSFAGEEKQLIEEILNNVSENYFLQNVARDSAEAQKSLNFLQSHLPSIKTELTDYEDTLNRYRQDNDSIDLGLEAQSTLKVMVELEAQLNELTFKESEISQRFTKDHPAYKSLLDKRQVLLAEKERLNRRVQQLPKTQREVLRMTRDVEVNQQIYIQLLNKVQELSILKAGTVGNVRILDKAQSYSQAIKPKKPLIVVLATLLGAMLAIAVVLVKAALHKGIENPDEIEAIGLAVYASIPLSESQNTIDEKYKRNRHRSKRQVSESLLAEFNPADLSIEALRGLRTSMHFAMMEAKNNVVMISGASPEIGKSFISANFAAVIAKSGQKVLVIDGDMRKGYLQRHFNLDWDNGLSEFLSGKLPAESVIKKSGIENLDVITRGQVPPNPSELLMNPRLASFFEWASSEYDLVIIDTPPVLAVTDPSIVGAIAGTTLMVGRFGLNTVKEIDVARNRFDIAGVEVKGFILNAVEKKASASYGYGYYNYSYESDKK</sequence>
<dbReference type="eggNOG" id="COG3206">
    <property type="taxonomic scope" value="Bacteria"/>
</dbReference>
<dbReference type="Pfam" id="PF13807">
    <property type="entry name" value="GNVR"/>
    <property type="match status" value="1"/>
</dbReference>
<comment type="subcellular location">
    <subcellularLocation>
        <location evidence="1">Cell inner membrane</location>
        <topology evidence="1">Multi-pass membrane protein</topology>
    </subcellularLocation>
</comment>
<evidence type="ECO:0000256" key="4">
    <source>
        <dbReference type="ARBA" id="ARBA00022519"/>
    </source>
</evidence>
<evidence type="ECO:0000256" key="13">
    <source>
        <dbReference type="ARBA" id="ARBA00053015"/>
    </source>
</evidence>
<feature type="domain" description="AAA" evidence="17">
    <location>
        <begin position="554"/>
        <end position="665"/>
    </location>
</feature>
<dbReference type="EMBL" id="CP000472">
    <property type="protein sequence ID" value="ACJ28357.1"/>
    <property type="molecule type" value="Genomic_DNA"/>
</dbReference>
<dbReference type="GO" id="GO:0042802">
    <property type="term" value="F:identical protein binding"/>
    <property type="evidence" value="ECO:0007669"/>
    <property type="project" value="UniProtKB-ARBA"/>
</dbReference>
<evidence type="ECO:0000259" key="18">
    <source>
        <dbReference type="Pfam" id="PF13807"/>
    </source>
</evidence>
<dbReference type="InterPro" id="IPR027417">
    <property type="entry name" value="P-loop_NTPase"/>
</dbReference>
<dbReference type="NCBIfam" id="TIGR01007">
    <property type="entry name" value="eps_fam"/>
    <property type="match status" value="1"/>
</dbReference>
<keyword evidence="12" id="KW-0829">Tyrosine-protein kinase</keyword>
<keyword evidence="7" id="KW-0547">Nucleotide-binding</keyword>
<dbReference type="SUPFAM" id="SSF52540">
    <property type="entry name" value="P-loop containing nucleoside triphosphate hydrolases"/>
    <property type="match status" value="1"/>
</dbReference>
<keyword evidence="9" id="KW-0067">ATP-binding</keyword>
<keyword evidence="11 15" id="KW-0472">Membrane</keyword>
<proteinExistence type="inferred from homology"/>
<dbReference type="HOGENOM" id="CLU_009912_0_0_6"/>
<dbReference type="InterPro" id="IPR050445">
    <property type="entry name" value="Bact_polysacc_biosynth/exp"/>
</dbReference>
<dbReference type="InterPro" id="IPR032807">
    <property type="entry name" value="GNVR"/>
</dbReference>
<keyword evidence="10 15" id="KW-1133">Transmembrane helix</keyword>
<keyword evidence="4" id="KW-0997">Cell inner membrane</keyword>
<evidence type="ECO:0000256" key="8">
    <source>
        <dbReference type="ARBA" id="ARBA00022777"/>
    </source>
</evidence>
<keyword evidence="8" id="KW-0418">Kinase</keyword>
<dbReference type="eggNOG" id="COG0489">
    <property type="taxonomic scope" value="Bacteria"/>
</dbReference>
<dbReference type="KEGG" id="swp:swp_1574"/>
<feature type="transmembrane region" description="Helical" evidence="15">
    <location>
        <begin position="440"/>
        <end position="463"/>
    </location>
</feature>
<evidence type="ECO:0000256" key="12">
    <source>
        <dbReference type="ARBA" id="ARBA00023137"/>
    </source>
</evidence>
<dbReference type="InterPro" id="IPR003856">
    <property type="entry name" value="LPS_length_determ_N"/>
</dbReference>